<evidence type="ECO:0000256" key="4">
    <source>
        <dbReference type="ARBA" id="ARBA00023136"/>
    </source>
</evidence>
<protein>
    <recommendedName>
        <fullName evidence="7">SEC7 domain-containing protein</fullName>
    </recommendedName>
</protein>
<feature type="domain" description="SEC7" evidence="7">
    <location>
        <begin position="652"/>
        <end position="840"/>
    </location>
</feature>
<evidence type="ECO:0000256" key="3">
    <source>
        <dbReference type="ARBA" id="ARBA00022927"/>
    </source>
</evidence>
<dbReference type="InterPro" id="IPR000904">
    <property type="entry name" value="Sec7_dom"/>
</dbReference>
<dbReference type="InterPro" id="IPR035999">
    <property type="entry name" value="Sec7_dom_sf"/>
</dbReference>
<feature type="compositionally biased region" description="Low complexity" evidence="6">
    <location>
        <begin position="193"/>
        <end position="209"/>
    </location>
</feature>
<dbReference type="STRING" id="1555241.A0A4V1IUA5"/>
<reference evidence="9" key="1">
    <citation type="journal article" date="2018" name="Nat. Microbiol.">
        <title>Leveraging single-cell genomics to expand the fungal tree of life.</title>
        <authorList>
            <person name="Ahrendt S.R."/>
            <person name="Quandt C.A."/>
            <person name="Ciobanu D."/>
            <person name="Clum A."/>
            <person name="Salamov A."/>
            <person name="Andreopoulos B."/>
            <person name="Cheng J.F."/>
            <person name="Woyke T."/>
            <person name="Pelin A."/>
            <person name="Henrissat B."/>
            <person name="Reynolds N.K."/>
            <person name="Benny G.L."/>
            <person name="Smith M.E."/>
            <person name="James T.Y."/>
            <person name="Grigoriev I.V."/>
        </authorList>
    </citation>
    <scope>NUCLEOTIDE SEQUENCE [LARGE SCALE GENOMIC DNA]</scope>
    <source>
        <strain evidence="9">ATCC 52028</strain>
    </source>
</reference>
<dbReference type="Pfam" id="PF01369">
    <property type="entry name" value="Sec7"/>
    <property type="match status" value="1"/>
</dbReference>
<dbReference type="InterPro" id="IPR016024">
    <property type="entry name" value="ARM-type_fold"/>
</dbReference>
<evidence type="ECO:0000256" key="6">
    <source>
        <dbReference type="SAM" id="MobiDB-lite"/>
    </source>
</evidence>
<evidence type="ECO:0000313" key="9">
    <source>
        <dbReference type="Proteomes" id="UP000274922"/>
    </source>
</evidence>
<dbReference type="Pfam" id="PF12783">
    <property type="entry name" value="Sec7-like_HUS"/>
    <property type="match status" value="1"/>
</dbReference>
<evidence type="ECO:0000256" key="5">
    <source>
        <dbReference type="ARBA" id="ARBA00060451"/>
    </source>
</evidence>
<dbReference type="Gene3D" id="1.10.220.20">
    <property type="match status" value="1"/>
</dbReference>
<dbReference type="FunFam" id="1.10.220.20:FF:000002">
    <property type="entry name" value="Brefeldin A-inhibited guanine nucleotide-exchange protein 1"/>
    <property type="match status" value="1"/>
</dbReference>
<dbReference type="InterPro" id="IPR023394">
    <property type="entry name" value="Sec7_C_sf"/>
</dbReference>
<dbReference type="GO" id="GO:0015031">
    <property type="term" value="P:protein transport"/>
    <property type="evidence" value="ECO:0007669"/>
    <property type="project" value="UniProtKB-KW"/>
</dbReference>
<feature type="region of interest" description="Disordered" evidence="6">
    <location>
        <begin position="607"/>
        <end position="636"/>
    </location>
</feature>
<feature type="non-terminal residue" evidence="8">
    <location>
        <position position="1"/>
    </location>
</feature>
<dbReference type="CDD" id="cd00171">
    <property type="entry name" value="Sec7"/>
    <property type="match status" value="1"/>
</dbReference>
<dbReference type="PROSITE" id="PS50190">
    <property type="entry name" value="SEC7"/>
    <property type="match status" value="1"/>
</dbReference>
<keyword evidence="2" id="KW-0963">Cytoplasm</keyword>
<feature type="non-terminal residue" evidence="8">
    <location>
        <position position="1838"/>
    </location>
</feature>
<dbReference type="InterPro" id="IPR046455">
    <property type="entry name" value="Sec7/BIG1-like_C"/>
</dbReference>
<keyword evidence="4" id="KW-0472">Membrane</keyword>
<evidence type="ECO:0000256" key="1">
    <source>
        <dbReference type="ARBA" id="ARBA00022448"/>
    </source>
</evidence>
<dbReference type="SUPFAM" id="SSF48425">
    <property type="entry name" value="Sec7 domain"/>
    <property type="match status" value="1"/>
</dbReference>
<dbReference type="Proteomes" id="UP000274922">
    <property type="component" value="Unassembled WGS sequence"/>
</dbReference>
<keyword evidence="9" id="KW-1185">Reference proteome</keyword>
<name>A0A4V1IUA5_9FUNG</name>
<evidence type="ECO:0000259" key="7">
    <source>
        <dbReference type="PROSITE" id="PS50190"/>
    </source>
</evidence>
<dbReference type="GO" id="GO:0005085">
    <property type="term" value="F:guanyl-nucleotide exchange factor activity"/>
    <property type="evidence" value="ECO:0007669"/>
    <property type="project" value="InterPro"/>
</dbReference>
<dbReference type="SUPFAM" id="SSF48371">
    <property type="entry name" value="ARM repeat"/>
    <property type="match status" value="1"/>
</dbReference>
<dbReference type="InterPro" id="IPR015403">
    <property type="entry name" value="Mon2/Sec7/BIG1-like_HDS"/>
</dbReference>
<dbReference type="InterPro" id="IPR032629">
    <property type="entry name" value="DCB_dom"/>
</dbReference>
<organism evidence="8 9">
    <name type="scientific">Caulochytrium protostelioides</name>
    <dbReference type="NCBI Taxonomy" id="1555241"/>
    <lineage>
        <taxon>Eukaryota</taxon>
        <taxon>Fungi</taxon>
        <taxon>Fungi incertae sedis</taxon>
        <taxon>Chytridiomycota</taxon>
        <taxon>Chytridiomycota incertae sedis</taxon>
        <taxon>Chytridiomycetes</taxon>
        <taxon>Caulochytriales</taxon>
        <taxon>Caulochytriaceae</taxon>
        <taxon>Caulochytrium</taxon>
    </lineage>
</organism>
<dbReference type="Pfam" id="PF16213">
    <property type="entry name" value="DCB"/>
    <property type="match status" value="1"/>
</dbReference>
<accession>A0A4V1IUA5</accession>
<keyword evidence="3" id="KW-0653">Protein transport</keyword>
<gene>
    <name evidence="8" type="ORF">CXG81DRAFT_5799</name>
</gene>
<proteinExistence type="predicted"/>
<comment type="subcellular location">
    <subcellularLocation>
        <location evidence="5">Cytoplasmic vesicle</location>
        <location evidence="5">COPI-coated vesicle membrane</location>
    </subcellularLocation>
</comment>
<dbReference type="GO" id="GO:0032012">
    <property type="term" value="P:regulation of ARF protein signal transduction"/>
    <property type="evidence" value="ECO:0007669"/>
    <property type="project" value="InterPro"/>
</dbReference>
<evidence type="ECO:0000256" key="2">
    <source>
        <dbReference type="ARBA" id="ARBA00022490"/>
    </source>
</evidence>
<dbReference type="SMART" id="SM00222">
    <property type="entry name" value="Sec7"/>
    <property type="match status" value="1"/>
</dbReference>
<dbReference type="OrthoDB" id="18431at2759"/>
<dbReference type="PANTHER" id="PTHR10663:SF375">
    <property type="entry name" value="LD29171P"/>
    <property type="match status" value="1"/>
</dbReference>
<dbReference type="Pfam" id="PF20252">
    <property type="entry name" value="BIG2_C"/>
    <property type="match status" value="1"/>
</dbReference>
<dbReference type="PANTHER" id="PTHR10663">
    <property type="entry name" value="GUANYL-NUCLEOTIDE EXCHANGE FACTOR"/>
    <property type="match status" value="1"/>
</dbReference>
<dbReference type="InterPro" id="IPR032691">
    <property type="entry name" value="Mon2/Sec7/BIG1-like_HUS"/>
</dbReference>
<dbReference type="Gene3D" id="1.10.1000.11">
    <property type="entry name" value="Arf Nucleotide-binding Site Opener,domain 2"/>
    <property type="match status" value="1"/>
</dbReference>
<dbReference type="EMBL" id="ML014250">
    <property type="protein sequence ID" value="RKO99878.1"/>
    <property type="molecule type" value="Genomic_DNA"/>
</dbReference>
<sequence length="1838" mass="202943">SSEMFIRVALDQLMHAKEARKNTDLKNACQDSLAMLDVVRMAPDAMTPSNLLVIFKALQLACESRQPALALIAVDCIAKLFVYNYWSQFEKAGPPLSILALVINTVSECFSTGENTEERLQLQIIKALLTAVTQVDPYASIHGDVLLQAVRCTYNIFLISRSANTQLVAQATIQQMVQAVFSRVKAQPPPTRPADLAPPSAPSLPSASASHHDPLPRSSSSPVVHDTAHSRGASSSSTPEATGGHTKHHLDDVSEGPPSSIPDTSEAGTPVTPRPRPLLTPTSTSAVSSARGGRGRDRDLVQELFLCDAYLVLRSLCKLAMKSQDGNNDLKTQAMRSRLLALYLIHSILSEFPDLFYLTLPPPLAAISGAAHVDAPFMAVVKQYLCLVISRNAVSPVPQVYDITIEILVKLLLQSRTLLKPELAVILTEIVLPTIEGRQGTPFHHRLSLIRILNRHLQDPHGAGGQCLLELYLNYDCDPQATSRENVWERLVVALSKVLLQHVGSEPSEGVGIDSGTPSLHSMFYAPTSDATPAFTTASLSNFSRDQVRDLLSTTGDPHVLKRRALELLTFGIVRPVVRWIDEQRRAAEQRTQQQREQHQALFQDLELPSPSLPNGMHHAAGTAAGAPAHGGGPVIQTDAAGFPKGSDDPLAFQTLKKRKQILSEGIKRFNFKPAKGIAFLISSGCISSDSPSDVAHFLLTQPLLKKSMIGEYLGEGDDYNIQVMHTFVDALDFQDKSFVDALREFLQSFRLPGEAQKIDRFMLKFAQRYLQGNPAAFSSADTAYVLAYSVVMLNTDQHSPQVKHRMTCEDFIKNNRGIDEGKDLDPAILTAIFEEIVRNEIVMKDEKPATAHPAGASASHDAVGGVISTAISQTLLPRGTSQARELMADFAQQSELQAQKTEAMLGAVLKMRPAAGTAHGAAGVLPAAHDGAAAPDGSGPGDALARAKPQGLPLPSVLVSDTFYHATHFEHGRSVFSVVWMSILTALTSILQVYDDREMVNMAFEGFRWSIWIACQFEMDLERTAFFQSLGRWIHINHPWEIRHKHLEAMRTLLEIAGQDGNHLAGNWKDVVHCMVLLEKLATINSNTDNENQTTLRLSADLTTGPGRDATPPAGPSYQDRKHLVETLAELANNSLTLQVDRIFTNSYTLNGPAIVALVRALCDVSTTEVDRIPPDTEQPRMMCLQRLIEIGHYNMGRIRMEWSQIWAILGEHFNRVGCSPNPTVAFFALDKLRQLAMKFLDGEELPSFKFQKDFLRPFEVIFVGNPNQNIRDMCLTCLSQMVQTKADRFKSGWKAVLSACAQAAQTDAEAIVQMGFNLVKQIVRNHLLSVAQNATFADLVGALVEYCRHPTMHRITFQAIELLEQTIHRLATQIYSNGMASNRLASATLGAQSSRETDDTGTKFWHPALTGLYEVVMSCEIEVRERGLTCLFDTTKKYGTRFTPEFWETICQDVLFPIFADLKPDEGATPAAATTSTAAAENDAHLSVWLSTTLVKALRLLVDLFTCHFDPLQQALPAILKLMCLCMTHANETIRRIGSTCLSELIENNATQFGEAQWDQFVDCYERLLDATTAYDLFYKVPYHTNLVATSARRPSPFAADAPNESSYLRSASGGLPAVAPKPSKKQFAKVFQKCLFHVFAIRTLDEILMKATRAAPHTEMEATQAYTCMTISQLMRLLGCLRASFEFASRFHDDVELRVELYRLLQLATLPNLLQQETAAASLFIRLLVQIQKDPQRVAVRDDLEDELIPLASTIFAAYNGMDPEVQARSITAWRPIMVPLLLGILNLDALKFRPCVALVYDDLVNLLKHDMTYDLRQVLMSVLLRIGSELHISA</sequence>
<feature type="region of interest" description="Disordered" evidence="6">
    <location>
        <begin position="184"/>
        <end position="294"/>
    </location>
</feature>
<keyword evidence="1" id="KW-0813">Transport</keyword>
<feature type="compositionally biased region" description="Low complexity" evidence="6">
    <location>
        <begin position="616"/>
        <end position="628"/>
    </location>
</feature>
<dbReference type="FunFam" id="1.10.1000.11:FF:000003">
    <property type="entry name" value="Brefeldin A-inhibited guanine nucleotide-exchange protein 1"/>
    <property type="match status" value="1"/>
</dbReference>
<dbReference type="Pfam" id="PF09324">
    <property type="entry name" value="Sec7-like_HDS"/>
    <property type="match status" value="1"/>
</dbReference>
<dbReference type="GO" id="GO:0030663">
    <property type="term" value="C:COPI-coated vesicle membrane"/>
    <property type="evidence" value="ECO:0007669"/>
    <property type="project" value="UniProtKB-SubCell"/>
</dbReference>
<evidence type="ECO:0000313" key="8">
    <source>
        <dbReference type="EMBL" id="RKO99878.1"/>
    </source>
</evidence>